<evidence type="ECO:0000313" key="1">
    <source>
        <dbReference type="EMBL" id="PJF42389.1"/>
    </source>
</evidence>
<sequence length="270" mass="29447">MRYAHAALALGLIACLLIVGCETEALPTQVTIEIAQTIAFITQNAPPAGFDQGVRFAPIDRNLERLPHWHTQLIIRFEGFLAGSTQPISGTLTAEIFSNQLSGERRVVLRAEGDAFAIAEGRNVEGVRIGNTFYFVDQNGLCSVVTDDPNRRRVAELTVGDLIGGVRLAQHTYGRKTERKMALWQYGFLPSDIELPLITPTQGGSISILSGDLWIAPSLNAVADYTLTLRLESALVPIFRGNQQLSGTLTITYSLLESGQLYNIAIPYGC</sequence>
<dbReference type="AlphaFoldDB" id="A0A2M8PXX2"/>
<gene>
    <name evidence="1" type="ORF">CUN50_04345</name>
</gene>
<reference evidence="1 2" key="1">
    <citation type="submission" date="2017-11" db="EMBL/GenBank/DDBJ databases">
        <title>Evolution of Phototrophy in the Chloroflexi Phylum Driven by Horizontal Gene Transfer.</title>
        <authorList>
            <person name="Ward L.M."/>
            <person name="Hemp J."/>
            <person name="Shih P.M."/>
            <person name="Mcglynn S.E."/>
            <person name="Fischer W."/>
        </authorList>
    </citation>
    <scope>NUCLEOTIDE SEQUENCE [LARGE SCALE GENOMIC DNA]</scope>
    <source>
        <strain evidence="1">CP1_1M</strain>
    </source>
</reference>
<name>A0A2M8PXX2_9CHLR</name>
<organism evidence="1 2">
    <name type="scientific">Candidatus Thermofonsia Clade 1 bacterium</name>
    <dbReference type="NCBI Taxonomy" id="2364210"/>
    <lineage>
        <taxon>Bacteria</taxon>
        <taxon>Bacillati</taxon>
        <taxon>Chloroflexota</taxon>
        <taxon>Candidatus Thermofontia</taxon>
        <taxon>Candidatus Thermofonsia Clade 1</taxon>
    </lineage>
</organism>
<evidence type="ECO:0000313" key="2">
    <source>
        <dbReference type="Proteomes" id="UP000228947"/>
    </source>
</evidence>
<dbReference type="PROSITE" id="PS51257">
    <property type="entry name" value="PROKAR_LIPOPROTEIN"/>
    <property type="match status" value="1"/>
</dbReference>
<proteinExistence type="predicted"/>
<accession>A0A2M8PXX2</accession>
<comment type="caution">
    <text evidence="1">The sequence shown here is derived from an EMBL/GenBank/DDBJ whole genome shotgun (WGS) entry which is preliminary data.</text>
</comment>
<dbReference type="Proteomes" id="UP000228947">
    <property type="component" value="Unassembled WGS sequence"/>
</dbReference>
<dbReference type="EMBL" id="PGTL01000019">
    <property type="protein sequence ID" value="PJF42389.1"/>
    <property type="molecule type" value="Genomic_DNA"/>
</dbReference>
<protein>
    <submittedName>
        <fullName evidence="1">Uncharacterized protein</fullName>
    </submittedName>
</protein>